<evidence type="ECO:0000313" key="3">
    <source>
        <dbReference type="Proteomes" id="UP000555448"/>
    </source>
</evidence>
<feature type="region of interest" description="Disordered" evidence="1">
    <location>
        <begin position="175"/>
        <end position="219"/>
    </location>
</feature>
<gene>
    <name evidence="2" type="ORF">HNO88_003090</name>
</gene>
<dbReference type="AlphaFoldDB" id="A0A7W7KCW1"/>
<comment type="caution">
    <text evidence="2">The sequence shown here is derived from an EMBL/GenBank/DDBJ whole genome shotgun (WGS) entry which is preliminary data.</text>
</comment>
<accession>A0A7W7KCW1</accession>
<dbReference type="EMBL" id="JACHLR010000014">
    <property type="protein sequence ID" value="MBB4859758.1"/>
    <property type="molecule type" value="Genomic_DNA"/>
</dbReference>
<reference evidence="2 3" key="1">
    <citation type="submission" date="2020-08" db="EMBL/GenBank/DDBJ databases">
        <title>Functional genomics of gut bacteria from endangered species of beetles.</title>
        <authorList>
            <person name="Carlos-Shanley C."/>
        </authorList>
    </citation>
    <scope>NUCLEOTIDE SEQUENCE [LARGE SCALE GENOMIC DNA]</scope>
    <source>
        <strain evidence="2 3">S00245</strain>
    </source>
</reference>
<dbReference type="Proteomes" id="UP000555448">
    <property type="component" value="Unassembled WGS sequence"/>
</dbReference>
<evidence type="ECO:0000256" key="1">
    <source>
        <dbReference type="SAM" id="MobiDB-lite"/>
    </source>
</evidence>
<organism evidence="2 3">
    <name type="scientific">Novosphingobium chloroacetimidivorans</name>
    <dbReference type="NCBI Taxonomy" id="1428314"/>
    <lineage>
        <taxon>Bacteria</taxon>
        <taxon>Pseudomonadati</taxon>
        <taxon>Pseudomonadota</taxon>
        <taxon>Alphaproteobacteria</taxon>
        <taxon>Sphingomonadales</taxon>
        <taxon>Sphingomonadaceae</taxon>
        <taxon>Novosphingobium</taxon>
    </lineage>
</organism>
<sequence>MRTGWVSIVVPALIAAPALARDEPRPITDREPDVVDVAKTPMTDLNLSRTEIPALLAEAELRPYALQNLETCKQLSAAVSELDAILGPDLDLPQAERARLSKGRIAQWAVGTFIPFRSLIREVSGANRQERAIRGAIQAGLARRGFLKGVGAARNCPYPASPATETIVAQHIEQEKRADDAKGTDARITPDTAVVAAPSPSPTKRTPVFTSEPVVQQTR</sequence>
<name>A0A7W7KCW1_9SPHN</name>
<evidence type="ECO:0000313" key="2">
    <source>
        <dbReference type="EMBL" id="MBB4859758.1"/>
    </source>
</evidence>
<proteinExistence type="predicted"/>
<keyword evidence="3" id="KW-1185">Reference proteome</keyword>
<feature type="compositionally biased region" description="Basic and acidic residues" evidence="1">
    <location>
        <begin position="175"/>
        <end position="185"/>
    </location>
</feature>
<protein>
    <submittedName>
        <fullName evidence="2">Uncharacterized protein</fullName>
    </submittedName>
</protein>
<dbReference type="RefSeq" id="WP_184247273.1">
    <property type="nucleotide sequence ID" value="NZ_JACHLR010000014.1"/>
</dbReference>